<keyword evidence="3" id="KW-1185">Reference proteome</keyword>
<dbReference type="SUPFAM" id="SSF54427">
    <property type="entry name" value="NTF2-like"/>
    <property type="match status" value="1"/>
</dbReference>
<dbReference type="PANTHER" id="PTHR41252">
    <property type="entry name" value="BLR2505 PROTEIN"/>
    <property type="match status" value="1"/>
</dbReference>
<accession>A0A7S7NWN6</accession>
<dbReference type="InterPro" id="IPR037401">
    <property type="entry name" value="SnoaL-like"/>
</dbReference>
<dbReference type="AlphaFoldDB" id="A0A7S7NWN6"/>
<dbReference type="Proteomes" id="UP000593892">
    <property type="component" value="Chromosome"/>
</dbReference>
<name>A0A7S7NWN6_PALFE</name>
<dbReference type="Pfam" id="PF12680">
    <property type="entry name" value="SnoaL_2"/>
    <property type="match status" value="1"/>
</dbReference>
<protein>
    <submittedName>
        <fullName evidence="2">Nuclear transport factor 2 family protein</fullName>
    </submittedName>
</protein>
<organism evidence="2 3">
    <name type="scientific">Paludibaculum fermentans</name>
    <dbReference type="NCBI Taxonomy" id="1473598"/>
    <lineage>
        <taxon>Bacteria</taxon>
        <taxon>Pseudomonadati</taxon>
        <taxon>Acidobacteriota</taxon>
        <taxon>Terriglobia</taxon>
        <taxon>Bryobacterales</taxon>
        <taxon>Bryobacteraceae</taxon>
        <taxon>Paludibaculum</taxon>
    </lineage>
</organism>
<gene>
    <name evidence="2" type="ORF">IRI77_14875</name>
</gene>
<sequence>MTSATTSVELVQSLFAAFGRGDIGFILERLTPDCSWCVPGAGYALAGEYKGPEGAAEFFRKLHETEEMLRFEPGQYFTSEADVVVLGFEEARIRATGKQVASRWAMVFRVKDGKVSAWSTHFDTAAYAEAHRP</sequence>
<evidence type="ECO:0000313" key="2">
    <source>
        <dbReference type="EMBL" id="QOY91175.1"/>
    </source>
</evidence>
<reference evidence="2 3" key="1">
    <citation type="submission" date="2020-10" db="EMBL/GenBank/DDBJ databases">
        <title>Complete genome sequence of Paludibaculum fermentans P105T, a facultatively anaerobic acidobacterium capable of dissimilatory Fe(III) reduction.</title>
        <authorList>
            <person name="Dedysh S.N."/>
            <person name="Beletsky A.V."/>
            <person name="Kulichevskaya I.S."/>
            <person name="Mardanov A.V."/>
            <person name="Ravin N.V."/>
        </authorList>
    </citation>
    <scope>NUCLEOTIDE SEQUENCE [LARGE SCALE GENOMIC DNA]</scope>
    <source>
        <strain evidence="2 3">P105</strain>
    </source>
</reference>
<evidence type="ECO:0000259" key="1">
    <source>
        <dbReference type="Pfam" id="PF12680"/>
    </source>
</evidence>
<dbReference type="Gene3D" id="3.10.450.50">
    <property type="match status" value="1"/>
</dbReference>
<dbReference type="KEGG" id="pfer:IRI77_14875"/>
<dbReference type="PANTHER" id="PTHR41252:SF1">
    <property type="entry name" value="BLR2505 PROTEIN"/>
    <property type="match status" value="1"/>
</dbReference>
<evidence type="ECO:0000313" key="3">
    <source>
        <dbReference type="Proteomes" id="UP000593892"/>
    </source>
</evidence>
<dbReference type="InterPro" id="IPR032710">
    <property type="entry name" value="NTF2-like_dom_sf"/>
</dbReference>
<dbReference type="RefSeq" id="WP_194452829.1">
    <property type="nucleotide sequence ID" value="NZ_CP063849.1"/>
</dbReference>
<dbReference type="EMBL" id="CP063849">
    <property type="protein sequence ID" value="QOY91175.1"/>
    <property type="molecule type" value="Genomic_DNA"/>
</dbReference>
<feature type="domain" description="SnoaL-like" evidence="1">
    <location>
        <begin position="11"/>
        <end position="117"/>
    </location>
</feature>
<proteinExistence type="predicted"/>